<keyword evidence="10" id="KW-0133">Cell shape</keyword>
<dbReference type="EMBL" id="JANIPJ010000002">
    <property type="protein sequence ID" value="MCR2802902.1"/>
    <property type="molecule type" value="Genomic_DNA"/>
</dbReference>
<dbReference type="PANTHER" id="PTHR32282">
    <property type="entry name" value="BINDING PROTEIN TRANSPEPTIDASE, PUTATIVE-RELATED"/>
    <property type="match status" value="1"/>
</dbReference>
<dbReference type="GO" id="GO:0008955">
    <property type="term" value="F:peptidoglycan glycosyltransferase activity"/>
    <property type="evidence" value="ECO:0007669"/>
    <property type="project" value="UniProtKB-EC"/>
</dbReference>
<dbReference type="AlphaFoldDB" id="A0A9X2MRZ8"/>
<evidence type="ECO:0000259" key="20">
    <source>
        <dbReference type="PROSITE" id="PS50853"/>
    </source>
</evidence>
<keyword evidence="6" id="KW-0328">Glycosyltransferase</keyword>
<dbReference type="FunFam" id="1.10.3810.10:FF:000001">
    <property type="entry name" value="Penicillin-binding protein 1A"/>
    <property type="match status" value="1"/>
</dbReference>
<dbReference type="Gene3D" id="3.40.710.10">
    <property type="entry name" value="DD-peptidase/beta-lactamase superfamily"/>
    <property type="match status" value="1"/>
</dbReference>
<dbReference type="SUPFAM" id="SSF49265">
    <property type="entry name" value="Fibronectin type III"/>
    <property type="match status" value="1"/>
</dbReference>
<keyword evidence="22" id="KW-1185">Reference proteome</keyword>
<accession>A0A9X2MRZ8</accession>
<evidence type="ECO:0000256" key="5">
    <source>
        <dbReference type="ARBA" id="ARBA00022670"/>
    </source>
</evidence>
<evidence type="ECO:0000256" key="12">
    <source>
        <dbReference type="ARBA" id="ARBA00022989"/>
    </source>
</evidence>
<comment type="catalytic activity">
    <reaction evidence="16">
        <text>Preferential cleavage: (Ac)2-L-Lys-D-Ala-|-D-Ala. Also transpeptidation of peptidyl-alanyl moieties that are N-acyl substituents of D-alanine.</text>
        <dbReference type="EC" id="3.4.16.4"/>
    </reaction>
</comment>
<evidence type="ECO:0000256" key="16">
    <source>
        <dbReference type="ARBA" id="ARBA00034000"/>
    </source>
</evidence>
<dbReference type="InterPro" id="IPR001460">
    <property type="entry name" value="PCN-bd_Tpept"/>
</dbReference>
<dbReference type="InterPro" id="IPR001264">
    <property type="entry name" value="Glyco_trans_51"/>
</dbReference>
<organism evidence="21 22">
    <name type="scientific">Paenibacillus soyae</name>
    <dbReference type="NCBI Taxonomy" id="2969249"/>
    <lineage>
        <taxon>Bacteria</taxon>
        <taxon>Bacillati</taxon>
        <taxon>Bacillota</taxon>
        <taxon>Bacilli</taxon>
        <taxon>Bacillales</taxon>
        <taxon>Paenibacillaceae</taxon>
        <taxon>Paenibacillus</taxon>
    </lineage>
</organism>
<keyword evidence="3" id="KW-1003">Cell membrane</keyword>
<dbReference type="InterPro" id="IPR013783">
    <property type="entry name" value="Ig-like_fold"/>
</dbReference>
<keyword evidence="12 19" id="KW-1133">Transmembrane helix</keyword>
<keyword evidence="5" id="KW-0645">Protease</keyword>
<evidence type="ECO:0000313" key="21">
    <source>
        <dbReference type="EMBL" id="MCR2802902.1"/>
    </source>
</evidence>
<keyword evidence="7" id="KW-0808">Transferase</keyword>
<evidence type="ECO:0000256" key="18">
    <source>
        <dbReference type="SAM" id="MobiDB-lite"/>
    </source>
</evidence>
<proteinExistence type="inferred from homology"/>
<keyword evidence="9" id="KW-0378">Hydrolase</keyword>
<keyword evidence="15" id="KW-0961">Cell wall biogenesis/degradation</keyword>
<gene>
    <name evidence="21" type="ORF">NQZ67_03315</name>
</gene>
<dbReference type="InterPro" id="IPR012338">
    <property type="entry name" value="Beta-lactam/transpept-like"/>
</dbReference>
<dbReference type="Gene3D" id="1.10.3810.10">
    <property type="entry name" value="Biosynthetic peptidoglycan transglycosylase-like"/>
    <property type="match status" value="1"/>
</dbReference>
<dbReference type="GO" id="GO:0008360">
    <property type="term" value="P:regulation of cell shape"/>
    <property type="evidence" value="ECO:0007669"/>
    <property type="project" value="UniProtKB-KW"/>
</dbReference>
<evidence type="ECO:0000313" key="22">
    <source>
        <dbReference type="Proteomes" id="UP001141950"/>
    </source>
</evidence>
<evidence type="ECO:0000256" key="3">
    <source>
        <dbReference type="ARBA" id="ARBA00022475"/>
    </source>
</evidence>
<comment type="similarity">
    <text evidence="2">In the N-terminal section; belongs to the glycosyltransferase 51 family.</text>
</comment>
<evidence type="ECO:0000256" key="7">
    <source>
        <dbReference type="ARBA" id="ARBA00022679"/>
    </source>
</evidence>
<feature type="compositionally biased region" description="Gly residues" evidence="18">
    <location>
        <begin position="797"/>
        <end position="809"/>
    </location>
</feature>
<feature type="region of interest" description="Disordered" evidence="18">
    <location>
        <begin position="722"/>
        <end position="833"/>
    </location>
</feature>
<evidence type="ECO:0000256" key="13">
    <source>
        <dbReference type="ARBA" id="ARBA00023136"/>
    </source>
</evidence>
<dbReference type="SUPFAM" id="SSF56601">
    <property type="entry name" value="beta-lactamase/transpeptidase-like"/>
    <property type="match status" value="1"/>
</dbReference>
<dbReference type="PROSITE" id="PS50853">
    <property type="entry name" value="FN3"/>
    <property type="match status" value="1"/>
</dbReference>
<sequence length="833" mass="90869">MAERAKRKSASPRKKKKRISGKAWFYGLFFTAVIGIVCGIIGYLLIILNGERLLEEHGSKLEFGEASIIYDVNGEEISRLYTAVDHREVAEFSEIPEIMRQAIVATEDERFYEHSGLDFWAIGRAVVKDVIARSAVEGGSTITQQLAKNVFLSADKTFFRKATEASIAVALEQQMTKDEILTMYLNRIYFGKGISGVKAAADFYFGVELKDLELWQAATLAAMPKAPNRYNPINDPEASMNRRAVVLSLMEKHGYITEQEKLEAQAVVYTPPANQEQMKEGSYHAFVDFALEEAMEITNLSEAELRVSGLQIYTTLDQQAQKSVDEQYANDDNFEKSVDDQIAQSSMVIIDHRNGEIKALAGGRDYEMRGWNRVDKLRQPGSAIKPIVSYGPALESGKYFPWSTLTNDKECFNNYCPSDAWGPVPVSMTDAIKQSRNLPAVWMLNEVGIKNATAFAEKLGIQLEDEDRNLAMALGGLTKGASPLQMATAYSVMANDGKSVDPHTITRITGKNFEWEYKAPASKQLMSPETAWYLTEMMQSVVAKGGTGARAAIDRPVAGKTGTTQHGIPGYKGDGIKDAWFVGYTAEWTAAVWMGYDKTDKNHVLQKGGGQSAAALFAKVMGPALKGVEKESFNRPAEAKEDKPPATIANFKAVFVEEEVKVQLSWDPLEASGLTYEVYRKESGANDFVHFVDAVTTNVDDMSVFPGVTYDYYVVAYDAKTEQRSEPTQTLTVTIPEVELPTDIPMEPVPTDSEPTEPGDGQEGQPGEDGGGQGEDGTGQTEPPAETEPPNETDPGAGQGDGSAGGGDAGATTPPPADDALGDFLNGLESGGE</sequence>
<dbReference type="SUPFAM" id="SSF53955">
    <property type="entry name" value="Lysozyme-like"/>
    <property type="match status" value="1"/>
</dbReference>
<feature type="domain" description="Fibronectin type-III" evidence="20">
    <location>
        <begin position="644"/>
        <end position="738"/>
    </location>
</feature>
<evidence type="ECO:0000256" key="10">
    <source>
        <dbReference type="ARBA" id="ARBA00022960"/>
    </source>
</evidence>
<dbReference type="InterPro" id="IPR003961">
    <property type="entry name" value="FN3_dom"/>
</dbReference>
<evidence type="ECO:0000256" key="9">
    <source>
        <dbReference type="ARBA" id="ARBA00022801"/>
    </source>
</evidence>
<dbReference type="InterPro" id="IPR023346">
    <property type="entry name" value="Lysozyme-like_dom_sf"/>
</dbReference>
<keyword evidence="4" id="KW-0121">Carboxypeptidase</keyword>
<feature type="compositionally biased region" description="Low complexity" evidence="18">
    <location>
        <begin position="778"/>
        <end position="796"/>
    </location>
</feature>
<dbReference type="GO" id="GO:0009252">
    <property type="term" value="P:peptidoglycan biosynthetic process"/>
    <property type="evidence" value="ECO:0007669"/>
    <property type="project" value="UniProtKB-KW"/>
</dbReference>
<feature type="transmembrane region" description="Helical" evidence="19">
    <location>
        <begin position="23"/>
        <end position="46"/>
    </location>
</feature>
<evidence type="ECO:0000256" key="14">
    <source>
        <dbReference type="ARBA" id="ARBA00023268"/>
    </source>
</evidence>
<comment type="catalytic activity">
    <reaction evidence="17">
        <text>[GlcNAc-(1-&gt;4)-Mur2Ac(oyl-L-Ala-gamma-D-Glu-L-Lys-D-Ala-D-Ala)](n)-di-trans,octa-cis-undecaprenyl diphosphate + beta-D-GlcNAc-(1-&gt;4)-Mur2Ac(oyl-L-Ala-gamma-D-Glu-L-Lys-D-Ala-D-Ala)-di-trans,octa-cis-undecaprenyl diphosphate = [GlcNAc-(1-&gt;4)-Mur2Ac(oyl-L-Ala-gamma-D-Glu-L-Lys-D-Ala-D-Ala)](n+1)-di-trans,octa-cis-undecaprenyl diphosphate + di-trans,octa-cis-undecaprenyl diphosphate + H(+)</text>
        <dbReference type="Rhea" id="RHEA:23708"/>
        <dbReference type="Rhea" id="RHEA-COMP:9602"/>
        <dbReference type="Rhea" id="RHEA-COMP:9603"/>
        <dbReference type="ChEBI" id="CHEBI:15378"/>
        <dbReference type="ChEBI" id="CHEBI:58405"/>
        <dbReference type="ChEBI" id="CHEBI:60033"/>
        <dbReference type="ChEBI" id="CHEBI:78435"/>
        <dbReference type="EC" id="2.4.99.28"/>
    </reaction>
</comment>
<evidence type="ECO:0000256" key="6">
    <source>
        <dbReference type="ARBA" id="ARBA00022676"/>
    </source>
</evidence>
<keyword evidence="8 19" id="KW-0812">Transmembrane</keyword>
<dbReference type="Pfam" id="PF00905">
    <property type="entry name" value="Transpeptidase"/>
    <property type="match status" value="1"/>
</dbReference>
<dbReference type="GO" id="GO:0008658">
    <property type="term" value="F:penicillin binding"/>
    <property type="evidence" value="ECO:0007669"/>
    <property type="project" value="InterPro"/>
</dbReference>
<keyword evidence="11" id="KW-0573">Peptidoglycan synthesis</keyword>
<dbReference type="NCBIfam" id="TIGR02074">
    <property type="entry name" value="PBP_1a_fam"/>
    <property type="match status" value="1"/>
</dbReference>
<dbReference type="GO" id="GO:0071555">
    <property type="term" value="P:cell wall organization"/>
    <property type="evidence" value="ECO:0007669"/>
    <property type="project" value="UniProtKB-KW"/>
</dbReference>
<feature type="compositionally biased region" description="Gly residues" evidence="18">
    <location>
        <begin position="761"/>
        <end position="777"/>
    </location>
</feature>
<evidence type="ECO:0000256" key="8">
    <source>
        <dbReference type="ARBA" id="ARBA00022692"/>
    </source>
</evidence>
<dbReference type="GO" id="GO:0009002">
    <property type="term" value="F:serine-type D-Ala-D-Ala carboxypeptidase activity"/>
    <property type="evidence" value="ECO:0007669"/>
    <property type="project" value="UniProtKB-EC"/>
</dbReference>
<keyword evidence="14" id="KW-0511">Multifunctional enzyme</keyword>
<evidence type="ECO:0000256" key="11">
    <source>
        <dbReference type="ARBA" id="ARBA00022984"/>
    </source>
</evidence>
<evidence type="ECO:0000256" key="15">
    <source>
        <dbReference type="ARBA" id="ARBA00023316"/>
    </source>
</evidence>
<name>A0A9X2MRZ8_9BACL</name>
<keyword evidence="13 19" id="KW-0472">Membrane</keyword>
<dbReference type="Gene3D" id="2.60.40.10">
    <property type="entry name" value="Immunoglobulins"/>
    <property type="match status" value="1"/>
</dbReference>
<protein>
    <submittedName>
        <fullName evidence="21">PBP1A family penicillin-binding protein</fullName>
    </submittedName>
</protein>
<dbReference type="RefSeq" id="WP_257442752.1">
    <property type="nucleotide sequence ID" value="NZ_JANIPJ010000002.1"/>
</dbReference>
<dbReference type="InterPro" id="IPR036950">
    <property type="entry name" value="PBP_transglycosylase"/>
</dbReference>
<dbReference type="PANTHER" id="PTHR32282:SF32">
    <property type="entry name" value="PENICILLIN-BINDING PROTEIN 2A"/>
    <property type="match status" value="1"/>
</dbReference>
<dbReference type="GO" id="GO:0030288">
    <property type="term" value="C:outer membrane-bounded periplasmic space"/>
    <property type="evidence" value="ECO:0007669"/>
    <property type="project" value="TreeGrafter"/>
</dbReference>
<dbReference type="Pfam" id="PF00912">
    <property type="entry name" value="Transgly"/>
    <property type="match status" value="1"/>
</dbReference>
<evidence type="ECO:0000256" key="4">
    <source>
        <dbReference type="ARBA" id="ARBA00022645"/>
    </source>
</evidence>
<dbReference type="InterPro" id="IPR036116">
    <property type="entry name" value="FN3_sf"/>
</dbReference>
<evidence type="ECO:0000256" key="2">
    <source>
        <dbReference type="ARBA" id="ARBA00007739"/>
    </source>
</evidence>
<reference evidence="21" key="1">
    <citation type="submission" date="2022-08" db="EMBL/GenBank/DDBJ databases">
        <title>The genomic sequence of strain Paenibacillus sp. SCIV0701.</title>
        <authorList>
            <person name="Zhao H."/>
        </authorList>
    </citation>
    <scope>NUCLEOTIDE SEQUENCE</scope>
    <source>
        <strain evidence="21">SCIV0701</strain>
    </source>
</reference>
<comment type="similarity">
    <text evidence="1">In the C-terminal section; belongs to the transpeptidase family.</text>
</comment>
<comment type="caution">
    <text evidence="21">The sequence shown here is derived from an EMBL/GenBank/DDBJ whole genome shotgun (WGS) entry which is preliminary data.</text>
</comment>
<dbReference type="GO" id="GO:0006508">
    <property type="term" value="P:proteolysis"/>
    <property type="evidence" value="ECO:0007669"/>
    <property type="project" value="UniProtKB-KW"/>
</dbReference>
<evidence type="ECO:0000256" key="1">
    <source>
        <dbReference type="ARBA" id="ARBA00007090"/>
    </source>
</evidence>
<dbReference type="Proteomes" id="UP001141950">
    <property type="component" value="Unassembled WGS sequence"/>
</dbReference>
<evidence type="ECO:0000256" key="19">
    <source>
        <dbReference type="SAM" id="Phobius"/>
    </source>
</evidence>
<dbReference type="InterPro" id="IPR050396">
    <property type="entry name" value="Glycosyltr_51/Transpeptidase"/>
</dbReference>
<evidence type="ECO:0000256" key="17">
    <source>
        <dbReference type="ARBA" id="ARBA00049902"/>
    </source>
</evidence>